<evidence type="ECO:0000256" key="1">
    <source>
        <dbReference type="SAM" id="MobiDB-lite"/>
    </source>
</evidence>
<reference evidence="2" key="1">
    <citation type="submission" date="2020-03" db="EMBL/GenBank/DDBJ databases">
        <title>The deep terrestrial virosphere.</title>
        <authorList>
            <person name="Holmfeldt K."/>
            <person name="Nilsson E."/>
            <person name="Simone D."/>
            <person name="Lopez-Fernandez M."/>
            <person name="Wu X."/>
            <person name="de Brujin I."/>
            <person name="Lundin D."/>
            <person name="Andersson A."/>
            <person name="Bertilsson S."/>
            <person name="Dopson M."/>
        </authorList>
    </citation>
    <scope>NUCLEOTIDE SEQUENCE</scope>
    <source>
        <strain evidence="2">MM415B00355</strain>
    </source>
</reference>
<proteinExistence type="predicted"/>
<feature type="region of interest" description="Disordered" evidence="1">
    <location>
        <begin position="1"/>
        <end position="23"/>
    </location>
</feature>
<dbReference type="AlphaFoldDB" id="A0A6M3JBD5"/>
<organism evidence="2">
    <name type="scientific">viral metagenome</name>
    <dbReference type="NCBI Taxonomy" id="1070528"/>
    <lineage>
        <taxon>unclassified sequences</taxon>
        <taxon>metagenomes</taxon>
        <taxon>organismal metagenomes</taxon>
    </lineage>
</organism>
<name>A0A6M3JBD5_9ZZZZ</name>
<gene>
    <name evidence="2" type="ORF">MM415B00355_0001</name>
</gene>
<accession>A0A6M3JBD5</accession>
<dbReference type="EMBL" id="MT141553">
    <property type="protein sequence ID" value="QJA66301.1"/>
    <property type="molecule type" value="Genomic_DNA"/>
</dbReference>
<protein>
    <submittedName>
        <fullName evidence="2">Uncharacterized protein</fullName>
    </submittedName>
</protein>
<sequence>MTAPRRPAEGSGARDPGGDLSPGERRRLTILVVAVRTRLRSGRSVVLPHRGEDGLLLELSIEARPGMPDRYVVTRWGGAESGRSVASGDVSPERARRAVVSAFVDHAWTVDPEWIRAARDEIATALGEGREYDPLDDLSCRR</sequence>
<evidence type="ECO:0000313" key="2">
    <source>
        <dbReference type="EMBL" id="QJA66301.1"/>
    </source>
</evidence>